<organism evidence="2 3">
    <name type="scientific">Fusobacterium necrophorum</name>
    <dbReference type="NCBI Taxonomy" id="859"/>
    <lineage>
        <taxon>Bacteria</taxon>
        <taxon>Fusobacteriati</taxon>
        <taxon>Fusobacteriota</taxon>
        <taxon>Fusobacteriia</taxon>
        <taxon>Fusobacteriales</taxon>
        <taxon>Fusobacteriaceae</taxon>
        <taxon>Fusobacterium</taxon>
    </lineage>
</organism>
<proteinExistence type="predicted"/>
<dbReference type="RefSeq" id="WP_285049233.1">
    <property type="nucleotide sequence ID" value="NZ_JAMGTK010000019.1"/>
</dbReference>
<comment type="caution">
    <text evidence="2">The sequence shown here is derived from an EMBL/GenBank/DDBJ whole genome shotgun (WGS) entry which is preliminary data.</text>
</comment>
<reference evidence="2" key="2">
    <citation type="submission" date="2022-04" db="EMBL/GenBank/DDBJ databases">
        <authorList>
            <person name="Livingstone P.G."/>
        </authorList>
    </citation>
    <scope>NUCLEOTIDE SEQUENCE</scope>
    <source>
        <strain evidence="2">BRON_8</strain>
    </source>
</reference>
<accession>A0AAW6WCZ4</accession>
<dbReference type="Pfam" id="PF14301">
    <property type="entry name" value="DUF4376"/>
    <property type="match status" value="1"/>
</dbReference>
<evidence type="ECO:0000313" key="3">
    <source>
        <dbReference type="Proteomes" id="UP001173223"/>
    </source>
</evidence>
<reference evidence="2" key="1">
    <citation type="journal article" date="2022" name="Gene">
        <title>A genome-led study on the pathogenesis of Fusobacterium necrophorum infections.</title>
        <authorList>
            <person name="Thapa G."/>
            <person name="Jayal A."/>
            <person name="Sikazwe E."/>
            <person name="Perry T."/>
            <person name="Mohammed Al Balushi A."/>
            <person name="Livingstone P."/>
        </authorList>
    </citation>
    <scope>NUCLEOTIDE SEQUENCE</scope>
    <source>
        <strain evidence="2">BRON_8</strain>
    </source>
</reference>
<dbReference type="Proteomes" id="UP001173223">
    <property type="component" value="Unassembled WGS sequence"/>
</dbReference>
<protein>
    <submittedName>
        <fullName evidence="2">DUF4376 domain-containing protein</fullName>
    </submittedName>
</protein>
<sequence>MKYIFDKTKIQNKQLNTNNFLGILNDDENEKIIFKKYETVAFSTQNNFDMNTIYYDEETNEIKKKNKVQLFKEGTYQLEEGEIFHEDTQEFTTIEQPSKWHTWNGKTWEVDIEEVKKIKRFELKRIREQKISENIEVHGFVFQVREKDLENFEDVARAIRRKKKTEEDTRAWILADNSIKVFTYAQLLDVLDERALRKEKIFDEYGTLIIKLQQAKTLEEIENIKF</sequence>
<name>A0AAW6WCZ4_9FUSO</name>
<evidence type="ECO:0000259" key="1">
    <source>
        <dbReference type="Pfam" id="PF14301"/>
    </source>
</evidence>
<dbReference type="InterPro" id="IPR025484">
    <property type="entry name" value="DUF4376"/>
</dbReference>
<dbReference type="AlphaFoldDB" id="A0AAW6WCZ4"/>
<gene>
    <name evidence="2" type="ORF">MWG07_10070</name>
</gene>
<dbReference type="EMBL" id="JAMGTK010000019">
    <property type="protein sequence ID" value="MDK4512596.1"/>
    <property type="molecule type" value="Genomic_DNA"/>
</dbReference>
<evidence type="ECO:0000313" key="2">
    <source>
        <dbReference type="EMBL" id="MDK4512596.1"/>
    </source>
</evidence>
<feature type="domain" description="DUF4376" evidence="1">
    <location>
        <begin position="115"/>
        <end position="220"/>
    </location>
</feature>
<keyword evidence="3" id="KW-1185">Reference proteome</keyword>